<sequence length="136" mass="15524">MAILFKQSNSKERLFTWVVILFSIIFLFSFSFFIFPPLDNFSSQQGEIFGQYDVKIDLGLLDSDKVKNLNLFSEEIKLEFTFTAKDKNGKSVAGNIMAIDKNEAESILKDKEFTVLSIDEYQAVNGDPFSPYYGSK</sequence>
<keyword evidence="1" id="KW-0812">Transmembrane</keyword>
<evidence type="ECO:0000256" key="1">
    <source>
        <dbReference type="SAM" id="Phobius"/>
    </source>
</evidence>
<reference evidence="2 3" key="1">
    <citation type="journal article" date="2016" name="Nat. Commun.">
        <title>Thousands of microbial genomes shed light on interconnected biogeochemical processes in an aquifer system.</title>
        <authorList>
            <person name="Anantharaman K."/>
            <person name="Brown C.T."/>
            <person name="Hug L.A."/>
            <person name="Sharon I."/>
            <person name="Castelle C.J."/>
            <person name="Probst A.J."/>
            <person name="Thomas B.C."/>
            <person name="Singh A."/>
            <person name="Wilkins M.J."/>
            <person name="Karaoz U."/>
            <person name="Brodie E.L."/>
            <person name="Williams K.H."/>
            <person name="Hubbard S.S."/>
            <person name="Banfield J.F."/>
        </authorList>
    </citation>
    <scope>NUCLEOTIDE SEQUENCE [LARGE SCALE GENOMIC DNA]</scope>
</reference>
<feature type="transmembrane region" description="Helical" evidence="1">
    <location>
        <begin position="14"/>
        <end position="35"/>
    </location>
</feature>
<comment type="caution">
    <text evidence="2">The sequence shown here is derived from an EMBL/GenBank/DDBJ whole genome shotgun (WGS) entry which is preliminary data.</text>
</comment>
<keyword evidence="1" id="KW-1133">Transmembrane helix</keyword>
<dbReference type="STRING" id="1802206.A3D35_03000"/>
<organism evidence="2 3">
    <name type="scientific">Candidatus Staskawiczbacteria bacterium RIFCSPHIGHO2_02_FULL_34_9</name>
    <dbReference type="NCBI Taxonomy" id="1802206"/>
    <lineage>
        <taxon>Bacteria</taxon>
        <taxon>Candidatus Staskawicziibacteriota</taxon>
    </lineage>
</organism>
<evidence type="ECO:0000313" key="2">
    <source>
        <dbReference type="EMBL" id="OGZ69157.1"/>
    </source>
</evidence>
<protein>
    <submittedName>
        <fullName evidence="2">Uncharacterized protein</fullName>
    </submittedName>
</protein>
<dbReference type="AlphaFoldDB" id="A0A1G2I3D4"/>
<accession>A0A1G2I3D4</accession>
<proteinExistence type="predicted"/>
<dbReference type="EMBL" id="MHOS01000014">
    <property type="protein sequence ID" value="OGZ69157.1"/>
    <property type="molecule type" value="Genomic_DNA"/>
</dbReference>
<name>A0A1G2I3D4_9BACT</name>
<dbReference type="Proteomes" id="UP000176421">
    <property type="component" value="Unassembled WGS sequence"/>
</dbReference>
<evidence type="ECO:0000313" key="3">
    <source>
        <dbReference type="Proteomes" id="UP000176421"/>
    </source>
</evidence>
<keyword evidence="1" id="KW-0472">Membrane</keyword>
<gene>
    <name evidence="2" type="ORF">A3D35_03000</name>
</gene>